<dbReference type="EMBL" id="JAJFAZ020000002">
    <property type="protein sequence ID" value="KAI5345988.1"/>
    <property type="molecule type" value="Genomic_DNA"/>
</dbReference>
<keyword evidence="2" id="KW-1185">Reference proteome</keyword>
<proteinExistence type="predicted"/>
<reference evidence="1 2" key="1">
    <citation type="journal article" date="2022" name="G3 (Bethesda)">
        <title>Whole-genome sequence and methylome profiling of the almond [Prunus dulcis (Mill.) D.A. Webb] cultivar 'Nonpareil'.</title>
        <authorList>
            <person name="D'Amico-Willman K.M."/>
            <person name="Ouma W.Z."/>
            <person name="Meulia T."/>
            <person name="Sideli G.M."/>
            <person name="Gradziel T.M."/>
            <person name="Fresnedo-Ramirez J."/>
        </authorList>
    </citation>
    <scope>NUCLEOTIDE SEQUENCE [LARGE SCALE GENOMIC DNA]</scope>
    <source>
        <strain evidence="1">Clone GOH B32 T37-40</strain>
    </source>
</reference>
<accession>A0AAD4WMP8</accession>
<evidence type="ECO:0000313" key="2">
    <source>
        <dbReference type="Proteomes" id="UP001054821"/>
    </source>
</evidence>
<name>A0AAD4WMP8_PRUDU</name>
<gene>
    <name evidence="1" type="ORF">L3X38_013867</name>
</gene>
<organism evidence="1 2">
    <name type="scientific">Prunus dulcis</name>
    <name type="common">Almond</name>
    <name type="synonym">Amygdalus dulcis</name>
    <dbReference type="NCBI Taxonomy" id="3755"/>
    <lineage>
        <taxon>Eukaryota</taxon>
        <taxon>Viridiplantae</taxon>
        <taxon>Streptophyta</taxon>
        <taxon>Embryophyta</taxon>
        <taxon>Tracheophyta</taxon>
        <taxon>Spermatophyta</taxon>
        <taxon>Magnoliopsida</taxon>
        <taxon>eudicotyledons</taxon>
        <taxon>Gunneridae</taxon>
        <taxon>Pentapetalae</taxon>
        <taxon>rosids</taxon>
        <taxon>fabids</taxon>
        <taxon>Rosales</taxon>
        <taxon>Rosaceae</taxon>
        <taxon>Amygdaloideae</taxon>
        <taxon>Amygdaleae</taxon>
        <taxon>Prunus</taxon>
    </lineage>
</organism>
<dbReference type="Proteomes" id="UP001054821">
    <property type="component" value="Chromosome 2"/>
</dbReference>
<evidence type="ECO:0000313" key="1">
    <source>
        <dbReference type="EMBL" id="KAI5345988.1"/>
    </source>
</evidence>
<sequence length="119" mass="13231">MFTHGRCCEKNPTAKLYHKTRLGKLQSIALLSSENQVLEAYGLKQATIGFFHVLGSISSKPLIKSPMGHGIISQYQVLVLALYSGFRSTLHCSGSGIIQDLLLRGCWRLDICYNNQTLM</sequence>
<protein>
    <submittedName>
        <fullName evidence="1">Uncharacterized protein</fullName>
    </submittedName>
</protein>
<dbReference type="AlphaFoldDB" id="A0AAD4WMP8"/>
<comment type="caution">
    <text evidence="1">The sequence shown here is derived from an EMBL/GenBank/DDBJ whole genome shotgun (WGS) entry which is preliminary data.</text>
</comment>